<dbReference type="EC" id="2.6.1.-" evidence="4"/>
<sequence length="366" mass="38736">MDPDWQSRFPAFPWDSIAAAKAKASKHSDGLVDLSIGTPIDKVPNAVRAALAAGCDTPGYPTTHGKLSLRRAYSGWLQRTHEVPDLDPEAVLPTIGSKELVATLPLQLGLGAGDVVAIPELAYPTYEVGAIAAGCAVVRGDTPSDYGNVTVALRWINSPSNPTGAVTSAAGLRETVAWARANNTILVSDECYIDLGWDAHPLSILNPEICGKDHSGLLVAHSLSKRSNMAGYRVGFLAGDPDLVAKLLQIRKQFGSMVPSPMQAAAIAALDDDGHVIAQRSRYAGRREVLIRALGDAGFQIDHSEAGLYLWCTRGEDAMKTVDDLAEMGILVAPGTFYGPAGSKHVRVALTAKDERIAAAVQRLAA</sequence>
<dbReference type="InterPro" id="IPR004838">
    <property type="entry name" value="NHTrfase_class1_PyrdxlP-BS"/>
</dbReference>
<keyword evidence="2 4" id="KW-0032">Aminotransferase</keyword>
<dbReference type="AlphaFoldDB" id="A0A3G8ZQ67"/>
<dbReference type="SUPFAM" id="SSF53383">
    <property type="entry name" value="PLP-dependent transferases"/>
    <property type="match status" value="1"/>
</dbReference>
<dbReference type="KEGG" id="nak:EH165_04050"/>
<dbReference type="CDD" id="cd00609">
    <property type="entry name" value="AAT_like"/>
    <property type="match status" value="1"/>
</dbReference>
<protein>
    <recommendedName>
        <fullName evidence="4">Aminotransferase</fullName>
        <ecNumber evidence="4">2.6.1.-</ecNumber>
    </recommendedName>
</protein>
<dbReference type="InterPro" id="IPR015421">
    <property type="entry name" value="PyrdxlP-dep_Trfase_major"/>
</dbReference>
<dbReference type="EMBL" id="CP034170">
    <property type="protein sequence ID" value="AZI59379.1"/>
    <property type="molecule type" value="Genomic_DNA"/>
</dbReference>
<keyword evidence="3 4" id="KW-0808">Transferase</keyword>
<accession>A0A3G8ZQ67</accession>
<evidence type="ECO:0000259" key="5">
    <source>
        <dbReference type="Pfam" id="PF00155"/>
    </source>
</evidence>
<evidence type="ECO:0000256" key="1">
    <source>
        <dbReference type="ARBA" id="ARBA00001933"/>
    </source>
</evidence>
<evidence type="ECO:0000256" key="4">
    <source>
        <dbReference type="RuleBase" id="RU000481"/>
    </source>
</evidence>
<reference evidence="6 7" key="2">
    <citation type="submission" date="2018-12" db="EMBL/GenBank/DDBJ databases">
        <title>Nakamurella antarcticus sp. nov., isolated from Antarctica South Shetland Islands soil.</title>
        <authorList>
            <person name="Peng F."/>
        </authorList>
    </citation>
    <scope>NUCLEOTIDE SEQUENCE [LARGE SCALE GENOMIC DNA]</scope>
    <source>
        <strain evidence="6 7">S14-144</strain>
    </source>
</reference>
<dbReference type="InterPro" id="IPR004839">
    <property type="entry name" value="Aminotransferase_I/II_large"/>
</dbReference>
<dbReference type="InterPro" id="IPR019880">
    <property type="entry name" value="OxyQ"/>
</dbReference>
<dbReference type="InterPro" id="IPR015422">
    <property type="entry name" value="PyrdxlP-dep_Trfase_small"/>
</dbReference>
<dbReference type="InterPro" id="IPR015424">
    <property type="entry name" value="PyrdxlP-dep_Trfase"/>
</dbReference>
<comment type="cofactor">
    <cofactor evidence="1 4">
        <name>pyridoxal 5'-phosphate</name>
        <dbReference type="ChEBI" id="CHEBI:597326"/>
    </cofactor>
</comment>
<dbReference type="Proteomes" id="UP000268084">
    <property type="component" value="Chromosome"/>
</dbReference>
<gene>
    <name evidence="6" type="ORF">EH165_04050</name>
</gene>
<dbReference type="RefSeq" id="WP_124800283.1">
    <property type="nucleotide sequence ID" value="NZ_CP034170.1"/>
</dbReference>
<dbReference type="OrthoDB" id="9813612at2"/>
<dbReference type="GO" id="GO:0030170">
    <property type="term" value="F:pyridoxal phosphate binding"/>
    <property type="evidence" value="ECO:0007669"/>
    <property type="project" value="InterPro"/>
</dbReference>
<dbReference type="GO" id="GO:0008483">
    <property type="term" value="F:transaminase activity"/>
    <property type="evidence" value="ECO:0007669"/>
    <property type="project" value="UniProtKB-KW"/>
</dbReference>
<name>A0A3G8ZQ67_9ACTN</name>
<feature type="domain" description="Aminotransferase class I/classII large" evidence="5">
    <location>
        <begin position="31"/>
        <end position="364"/>
    </location>
</feature>
<dbReference type="Pfam" id="PF00155">
    <property type="entry name" value="Aminotran_1_2"/>
    <property type="match status" value="1"/>
</dbReference>
<dbReference type="Gene3D" id="3.90.1150.10">
    <property type="entry name" value="Aspartate Aminotransferase, domain 1"/>
    <property type="match status" value="1"/>
</dbReference>
<dbReference type="PROSITE" id="PS00105">
    <property type="entry name" value="AA_TRANSFER_CLASS_1"/>
    <property type="match status" value="1"/>
</dbReference>
<dbReference type="InterPro" id="IPR050881">
    <property type="entry name" value="LL-DAP_aminotransferase"/>
</dbReference>
<evidence type="ECO:0000313" key="7">
    <source>
        <dbReference type="Proteomes" id="UP000268084"/>
    </source>
</evidence>
<organism evidence="6 7">
    <name type="scientific">Nakamurella antarctica</name>
    <dbReference type="NCBI Taxonomy" id="1902245"/>
    <lineage>
        <taxon>Bacteria</taxon>
        <taxon>Bacillati</taxon>
        <taxon>Actinomycetota</taxon>
        <taxon>Actinomycetes</taxon>
        <taxon>Nakamurellales</taxon>
        <taxon>Nakamurellaceae</taxon>
        <taxon>Nakamurella</taxon>
    </lineage>
</organism>
<dbReference type="Gene3D" id="3.40.640.10">
    <property type="entry name" value="Type I PLP-dependent aspartate aminotransferase-like (Major domain)"/>
    <property type="match status" value="1"/>
</dbReference>
<comment type="similarity">
    <text evidence="4">Belongs to the class-I pyridoxal-phosphate-dependent aminotransferase family.</text>
</comment>
<keyword evidence="7" id="KW-1185">Reference proteome</keyword>
<proteinExistence type="inferred from homology"/>
<dbReference type="PANTHER" id="PTHR42832">
    <property type="entry name" value="AMINO ACID AMINOTRANSFERASE"/>
    <property type="match status" value="1"/>
</dbReference>
<reference evidence="6 7" key="1">
    <citation type="submission" date="2018-11" db="EMBL/GenBank/DDBJ databases">
        <authorList>
            <person name="Da X."/>
        </authorList>
    </citation>
    <scope>NUCLEOTIDE SEQUENCE [LARGE SCALE GENOMIC DNA]</scope>
    <source>
        <strain evidence="6 7">S14-144</strain>
    </source>
</reference>
<dbReference type="NCBIfam" id="TIGR03539">
    <property type="entry name" value="DapC_actino"/>
    <property type="match status" value="1"/>
</dbReference>
<dbReference type="PANTHER" id="PTHR42832:SF3">
    <property type="entry name" value="L-GLUTAMINE--4-(METHYLSULFANYL)-2-OXOBUTANOATE AMINOTRANSFERASE"/>
    <property type="match status" value="1"/>
</dbReference>
<evidence type="ECO:0000256" key="3">
    <source>
        <dbReference type="ARBA" id="ARBA00022679"/>
    </source>
</evidence>
<evidence type="ECO:0000256" key="2">
    <source>
        <dbReference type="ARBA" id="ARBA00022576"/>
    </source>
</evidence>
<evidence type="ECO:0000313" key="6">
    <source>
        <dbReference type="EMBL" id="AZI59379.1"/>
    </source>
</evidence>